<dbReference type="InterPro" id="IPR053228">
    <property type="entry name" value="Stereospecific_Lipase"/>
</dbReference>
<feature type="compositionally biased region" description="Low complexity" evidence="1">
    <location>
        <begin position="220"/>
        <end position="232"/>
    </location>
</feature>
<accession>A0A6J7D4G2</accession>
<dbReference type="SUPFAM" id="SSF53474">
    <property type="entry name" value="alpha/beta-Hydrolases"/>
    <property type="match status" value="1"/>
</dbReference>
<dbReference type="AlphaFoldDB" id="A0A6J7D4G2"/>
<dbReference type="Gene3D" id="3.40.50.1820">
    <property type="entry name" value="alpha/beta hydrolase"/>
    <property type="match status" value="1"/>
</dbReference>
<dbReference type="PANTHER" id="PTHR37574:SF1">
    <property type="entry name" value="LIPASE B"/>
    <property type="match status" value="1"/>
</dbReference>
<gene>
    <name evidence="2" type="ORF">UFOPK3423_00386</name>
</gene>
<evidence type="ECO:0000256" key="1">
    <source>
        <dbReference type="SAM" id="MobiDB-lite"/>
    </source>
</evidence>
<proteinExistence type="predicted"/>
<dbReference type="PANTHER" id="PTHR37574">
    <property type="entry name" value="LIPASE B"/>
    <property type="match status" value="1"/>
</dbReference>
<name>A0A6J7D4G2_9ZZZZ</name>
<sequence length="330" mass="34322">MTGRSDAGRVLTPAFVVALCCLAFSASAGAAEPKLTVAKTRLAAALKCSPGIDRATRTPIMLVTGTGTSGDEAYGIGKPAFDLIGAPVCRVNFPNNTTADMQVSVEYLVYGLRTMARRSGRPVMVFGISQGGLLPRVALTYWPSLRRVVSDVVSAAGTHHGTTVGAGSCGHNGVTCIPAGFQQAAGSNFLKALNRRGRDETPGPTSWTTVRSATDGTVQPSSGPRPSPSLRGATNVLIQDICPGRQVSHVGTALDSVTFALAIDALNHRGPARLSRLPGDVCAHPYAPGLNEALTTTILQAAGALMAGRGEAEPRVAREPRLRAWMRRAG</sequence>
<reference evidence="2" key="1">
    <citation type="submission" date="2020-05" db="EMBL/GenBank/DDBJ databases">
        <authorList>
            <person name="Chiriac C."/>
            <person name="Salcher M."/>
            <person name="Ghai R."/>
            <person name="Kavagutti S V."/>
        </authorList>
    </citation>
    <scope>NUCLEOTIDE SEQUENCE</scope>
</reference>
<feature type="compositionally biased region" description="Polar residues" evidence="1">
    <location>
        <begin position="203"/>
        <end position="219"/>
    </location>
</feature>
<feature type="region of interest" description="Disordered" evidence="1">
    <location>
        <begin position="195"/>
        <end position="232"/>
    </location>
</feature>
<organism evidence="2">
    <name type="scientific">freshwater metagenome</name>
    <dbReference type="NCBI Taxonomy" id="449393"/>
    <lineage>
        <taxon>unclassified sequences</taxon>
        <taxon>metagenomes</taxon>
        <taxon>ecological metagenomes</taxon>
    </lineage>
</organism>
<protein>
    <submittedName>
        <fullName evidence="2">Unannotated protein</fullName>
    </submittedName>
</protein>
<dbReference type="EMBL" id="CAFBLQ010000027">
    <property type="protein sequence ID" value="CAB4863884.1"/>
    <property type="molecule type" value="Genomic_DNA"/>
</dbReference>
<evidence type="ECO:0000313" key="2">
    <source>
        <dbReference type="EMBL" id="CAB4863884.1"/>
    </source>
</evidence>
<dbReference type="InterPro" id="IPR029058">
    <property type="entry name" value="AB_hydrolase_fold"/>
</dbReference>